<dbReference type="Proteomes" id="UP000736672">
    <property type="component" value="Unassembled WGS sequence"/>
</dbReference>
<reference evidence="2" key="1">
    <citation type="journal article" date="2021" name="Nat. Commun.">
        <title>Genetic determinants of endophytism in the Arabidopsis root mycobiome.</title>
        <authorList>
            <person name="Mesny F."/>
            <person name="Miyauchi S."/>
            <person name="Thiergart T."/>
            <person name="Pickel B."/>
            <person name="Atanasova L."/>
            <person name="Karlsson M."/>
            <person name="Huettel B."/>
            <person name="Barry K.W."/>
            <person name="Haridas S."/>
            <person name="Chen C."/>
            <person name="Bauer D."/>
            <person name="Andreopoulos W."/>
            <person name="Pangilinan J."/>
            <person name="LaButti K."/>
            <person name="Riley R."/>
            <person name="Lipzen A."/>
            <person name="Clum A."/>
            <person name="Drula E."/>
            <person name="Henrissat B."/>
            <person name="Kohler A."/>
            <person name="Grigoriev I.V."/>
            <person name="Martin F.M."/>
            <person name="Hacquard S."/>
        </authorList>
    </citation>
    <scope>NUCLEOTIDE SEQUENCE</scope>
    <source>
        <strain evidence="2">FSSC 5 MPI-SDFR-AT-0091</strain>
    </source>
</reference>
<comment type="caution">
    <text evidence="2">The sequence shown here is derived from an EMBL/GenBank/DDBJ whole genome shotgun (WGS) entry which is preliminary data.</text>
</comment>
<feature type="region of interest" description="Disordered" evidence="1">
    <location>
        <begin position="111"/>
        <end position="130"/>
    </location>
</feature>
<sequence length="245" mass="27545">MATNMNNSQNTSALPSEAQPPNKPQMMIQVAPPVSLPQTLTAYRDPEEVSSKFYLGDSSNRKMFAVTSHGGLTGDRRSIKVYSGPSTDDPLFSPAVPLDESRTRRTLQAEYNPETCPPNPPCRWRKTPKPQVSDRRYPYEWRLYPEQTRESSDPGEESALFGDPAVANEEAEPMAIVSWKRLGQKPDPFKFQFLAPKRGCYLEDKWRPKALLSGLALWSERSGNFPLEAASPSQAPRHDHHCLTN</sequence>
<protein>
    <submittedName>
        <fullName evidence="2">Uncharacterized protein</fullName>
    </submittedName>
</protein>
<proteinExistence type="predicted"/>
<dbReference type="AlphaFoldDB" id="A0A9P9GPN9"/>
<evidence type="ECO:0000313" key="3">
    <source>
        <dbReference type="Proteomes" id="UP000736672"/>
    </source>
</evidence>
<name>A0A9P9GPN9_FUSSL</name>
<organism evidence="2 3">
    <name type="scientific">Fusarium solani</name>
    <name type="common">Filamentous fungus</name>
    <dbReference type="NCBI Taxonomy" id="169388"/>
    <lineage>
        <taxon>Eukaryota</taxon>
        <taxon>Fungi</taxon>
        <taxon>Dikarya</taxon>
        <taxon>Ascomycota</taxon>
        <taxon>Pezizomycotina</taxon>
        <taxon>Sordariomycetes</taxon>
        <taxon>Hypocreomycetidae</taxon>
        <taxon>Hypocreales</taxon>
        <taxon>Nectriaceae</taxon>
        <taxon>Fusarium</taxon>
        <taxon>Fusarium solani species complex</taxon>
    </lineage>
</organism>
<feature type="compositionally biased region" description="Polar residues" evidence="1">
    <location>
        <begin position="1"/>
        <end position="14"/>
    </location>
</feature>
<gene>
    <name evidence="2" type="ORF">B0J15DRAFT_470263</name>
</gene>
<feature type="region of interest" description="Disordered" evidence="1">
    <location>
        <begin position="1"/>
        <end position="27"/>
    </location>
</feature>
<dbReference type="OrthoDB" id="5073671at2759"/>
<dbReference type="EMBL" id="JAGTJS010000019">
    <property type="protein sequence ID" value="KAH7243220.1"/>
    <property type="molecule type" value="Genomic_DNA"/>
</dbReference>
<feature type="region of interest" description="Disordered" evidence="1">
    <location>
        <begin position="68"/>
        <end position="93"/>
    </location>
</feature>
<keyword evidence="3" id="KW-1185">Reference proteome</keyword>
<evidence type="ECO:0000313" key="2">
    <source>
        <dbReference type="EMBL" id="KAH7243220.1"/>
    </source>
</evidence>
<accession>A0A9P9GPN9</accession>
<evidence type="ECO:0000256" key="1">
    <source>
        <dbReference type="SAM" id="MobiDB-lite"/>
    </source>
</evidence>